<reference evidence="10" key="1">
    <citation type="submission" date="2021-12" db="EMBL/GenBank/DDBJ databases">
        <authorList>
            <person name="King R."/>
        </authorList>
    </citation>
    <scope>NUCLEOTIDE SEQUENCE</scope>
</reference>
<feature type="transmembrane region" description="Helical" evidence="8">
    <location>
        <begin position="741"/>
        <end position="761"/>
    </location>
</feature>
<evidence type="ECO:0000256" key="3">
    <source>
        <dbReference type="ARBA" id="ARBA00022692"/>
    </source>
</evidence>
<dbReference type="AlphaFoldDB" id="A0A9P0CGH2"/>
<keyword evidence="4 8" id="KW-1133">Transmembrane helix</keyword>
<evidence type="ECO:0000256" key="5">
    <source>
        <dbReference type="ARBA" id="ARBA00023136"/>
    </source>
</evidence>
<accession>A0A9P0CGH2</accession>
<evidence type="ECO:0000256" key="1">
    <source>
        <dbReference type="ARBA" id="ARBA00004651"/>
    </source>
</evidence>
<feature type="transmembrane region" description="Helical" evidence="8">
    <location>
        <begin position="444"/>
        <end position="463"/>
    </location>
</feature>
<feature type="chain" id="PRO_5040300654" description="Ionotropic receptor" evidence="9">
    <location>
        <begin position="19"/>
        <end position="763"/>
    </location>
</feature>
<gene>
    <name evidence="10" type="ORF">BEMITA_LOCUS10123</name>
</gene>
<dbReference type="GO" id="GO:0005886">
    <property type="term" value="C:plasma membrane"/>
    <property type="evidence" value="ECO:0007669"/>
    <property type="project" value="UniProtKB-SubCell"/>
</dbReference>
<feature type="transmembrane region" description="Helical" evidence="8">
    <location>
        <begin position="514"/>
        <end position="532"/>
    </location>
</feature>
<feature type="signal peptide" evidence="9">
    <location>
        <begin position="1"/>
        <end position="18"/>
    </location>
</feature>
<comment type="subcellular location">
    <subcellularLocation>
        <location evidence="1">Cell membrane</location>
        <topology evidence="1">Multi-pass membrane protein</topology>
    </subcellularLocation>
</comment>
<organism evidence="10 11">
    <name type="scientific">Bemisia tabaci</name>
    <name type="common">Sweetpotato whitefly</name>
    <name type="synonym">Aleurodes tabaci</name>
    <dbReference type="NCBI Taxonomy" id="7038"/>
    <lineage>
        <taxon>Eukaryota</taxon>
        <taxon>Metazoa</taxon>
        <taxon>Ecdysozoa</taxon>
        <taxon>Arthropoda</taxon>
        <taxon>Hexapoda</taxon>
        <taxon>Insecta</taxon>
        <taxon>Pterygota</taxon>
        <taxon>Neoptera</taxon>
        <taxon>Paraneoptera</taxon>
        <taxon>Hemiptera</taxon>
        <taxon>Sternorrhyncha</taxon>
        <taxon>Aleyrodoidea</taxon>
        <taxon>Aleyrodidae</taxon>
        <taxon>Aleyrodinae</taxon>
        <taxon>Bemisia</taxon>
    </lineage>
</organism>
<dbReference type="Gene3D" id="1.10.287.70">
    <property type="match status" value="1"/>
</dbReference>
<dbReference type="PANTHER" id="PTHR42643:SF38">
    <property type="entry name" value="IONOTROPIC RECEPTOR 100A"/>
    <property type="match status" value="1"/>
</dbReference>
<keyword evidence="5 8" id="KW-0472">Membrane</keyword>
<evidence type="ECO:0000256" key="9">
    <source>
        <dbReference type="SAM" id="SignalP"/>
    </source>
</evidence>
<evidence type="ECO:0008006" key="12">
    <source>
        <dbReference type="Google" id="ProtNLM"/>
    </source>
</evidence>
<keyword evidence="7" id="KW-0325">Glycoprotein</keyword>
<sequence>MCKYFNLIFILPIPAVFNLQGSLRLNSILCQDSEPQLSLEFDVLHKIVKHSDLRLVYIINSNSNPQISQLLQQTHHSSIQTRLIAHHSKFINQVKNPNPKIISFFLDDLDELLNLFFHSILRNGYPVTDVSASGPPFNLSVLHGYGNKFAGNSTNYCVMVDGRLLFPQIGRSCDEELKITSAELNSAAFLTDTVTNLTRGVHLNDIWNSQNYLIFILKHSNLSILEPRTKIIPGNFDTNTYGLTNESHNIRMKSTWDDRIFCFKLFWRLFKGWKTVICHPEHCERYDPFTESILPYESDADVGFFDFSLKNMHQKPVRFFANVHSSSRIKTAVIPGWDQWIMLLKPFLLQLGKSLNCTFEQVNMEVSDYMVATGADHPDGIEDIINIKFDVALYSFEFGLAFEGSDLSQLDFSPAFGSGAVCIVTPHSAFIPQSLVLFRSFTPLIWALVLITIILFVAVQYAFQYFQCEVFRRLYSETETDHYRDTSSLLTVYAYFICGSPPTLRLGRLHTGKILFTLFSFSAIIISTVFLSRMTTLLSRTEKYPEIDSLGDLEQTNLFIQTWDIRAVYNLFDQLRLSNNLRARLTDSLEYSDAVLVLDFLERNSSLTEGGNTSNLTFGTAESAEVRKNELIIAEVDAFLLHIPFFLVSKQGVILPRALRARETEYHLMKECLTNFPFIFPMLKFSFLRDEFNLLIHRLYETGLSGRLLDELYDTDPLYATLIEKDNKGPRAYSLNDLQSAFIFLSVGLFASFLVFIGEILKN</sequence>
<name>A0A9P0CGH2_BEMTA</name>
<evidence type="ECO:0000256" key="6">
    <source>
        <dbReference type="ARBA" id="ARBA00023170"/>
    </source>
</evidence>
<evidence type="ECO:0000256" key="2">
    <source>
        <dbReference type="ARBA" id="ARBA00022475"/>
    </source>
</evidence>
<evidence type="ECO:0000313" key="10">
    <source>
        <dbReference type="EMBL" id="CAH0773669.1"/>
    </source>
</evidence>
<evidence type="ECO:0000256" key="4">
    <source>
        <dbReference type="ARBA" id="ARBA00022989"/>
    </source>
</evidence>
<dbReference type="InterPro" id="IPR052192">
    <property type="entry name" value="Insect_Ionotropic_Sensory_Rcpt"/>
</dbReference>
<evidence type="ECO:0000256" key="8">
    <source>
        <dbReference type="SAM" id="Phobius"/>
    </source>
</evidence>
<keyword evidence="3 8" id="KW-0812">Transmembrane</keyword>
<keyword evidence="9" id="KW-0732">Signal</keyword>
<keyword evidence="11" id="KW-1185">Reference proteome</keyword>
<keyword evidence="6" id="KW-0675">Receptor</keyword>
<proteinExistence type="predicted"/>
<dbReference type="PANTHER" id="PTHR42643">
    <property type="entry name" value="IONOTROPIC RECEPTOR 20A-RELATED"/>
    <property type="match status" value="1"/>
</dbReference>
<dbReference type="Proteomes" id="UP001152759">
    <property type="component" value="Chromosome 6"/>
</dbReference>
<dbReference type="EMBL" id="OU963867">
    <property type="protein sequence ID" value="CAH0773669.1"/>
    <property type="molecule type" value="Genomic_DNA"/>
</dbReference>
<evidence type="ECO:0000313" key="11">
    <source>
        <dbReference type="Proteomes" id="UP001152759"/>
    </source>
</evidence>
<keyword evidence="2" id="KW-1003">Cell membrane</keyword>
<protein>
    <recommendedName>
        <fullName evidence="12">Ionotropic receptor</fullName>
    </recommendedName>
</protein>
<evidence type="ECO:0000256" key="7">
    <source>
        <dbReference type="ARBA" id="ARBA00023180"/>
    </source>
</evidence>